<organism evidence="4 6">
    <name type="scientific">Candidatus Carbonibacillus altaicus</name>
    <dbReference type="NCBI Taxonomy" id="2163959"/>
    <lineage>
        <taxon>Bacteria</taxon>
        <taxon>Bacillati</taxon>
        <taxon>Bacillota</taxon>
        <taxon>Bacilli</taxon>
        <taxon>Bacillales</taxon>
        <taxon>Candidatus Carbonibacillus</taxon>
    </lineage>
</organism>
<reference evidence="6" key="1">
    <citation type="journal article" date="2018" name="Sci. Rep.">
        <title>Lignite coal burning seam in the remote Altai Mountains harbors a hydrogen-driven thermophilic microbial community.</title>
        <authorList>
            <person name="Kadnikov V.V."/>
            <person name="Mardanov A.V."/>
            <person name="Ivasenko D.A."/>
            <person name="Antsiferov D.V."/>
            <person name="Beletsky A.V."/>
            <person name="Karnachuk O.V."/>
            <person name="Ravin N.V."/>
        </authorList>
    </citation>
    <scope>NUCLEOTIDE SEQUENCE [LARGE SCALE GENOMIC DNA]</scope>
</reference>
<dbReference type="PROSITE" id="PS50110">
    <property type="entry name" value="RESPONSE_REGULATORY"/>
    <property type="match status" value="1"/>
</dbReference>
<dbReference type="PROSITE" id="PS50930">
    <property type="entry name" value="HTH_LYTTR"/>
    <property type="match status" value="1"/>
</dbReference>
<dbReference type="GO" id="GO:0000156">
    <property type="term" value="F:phosphorelay response regulator activity"/>
    <property type="evidence" value="ECO:0007669"/>
    <property type="project" value="InterPro"/>
</dbReference>
<evidence type="ECO:0000313" key="6">
    <source>
        <dbReference type="Proteomes" id="UP000244338"/>
    </source>
</evidence>
<dbReference type="SMART" id="SM00448">
    <property type="entry name" value="REC"/>
    <property type="match status" value="1"/>
</dbReference>
<evidence type="ECO:0000313" key="4">
    <source>
        <dbReference type="EMBL" id="PTQ56552.1"/>
    </source>
</evidence>
<dbReference type="Gene3D" id="3.40.50.2300">
    <property type="match status" value="1"/>
</dbReference>
<dbReference type="PANTHER" id="PTHR37299:SF1">
    <property type="entry name" value="STAGE 0 SPORULATION PROTEIN A HOMOLOG"/>
    <property type="match status" value="1"/>
</dbReference>
<evidence type="ECO:0000256" key="1">
    <source>
        <dbReference type="PROSITE-ProRule" id="PRU00169"/>
    </source>
</evidence>
<dbReference type="InterPro" id="IPR011006">
    <property type="entry name" value="CheY-like_superfamily"/>
</dbReference>
<dbReference type="Gene3D" id="2.40.50.1020">
    <property type="entry name" value="LytTr DNA-binding domain"/>
    <property type="match status" value="1"/>
</dbReference>
<feature type="modified residue" description="4-aspartylphosphate" evidence="1">
    <location>
        <position position="53"/>
    </location>
</feature>
<sequence length="257" mass="29115">MRVLVADDETLAREELVYLLNQANDVELVGQATDGSELLLLIKEKDVDVVFLDIQMPKLTGLAVVHALRALDKEPPLFVFVTAYDEHAVQAFELEAVDYVLKPFDEERLMRALGRVRRHLASRGGAKRDERSDDRSDAMPRVPLTRPVRLVIDDGERLVVLTPADVIYAVREGRGIHIHTESQTIESRMTLSELEEKLSGHDFFRVHRSYLVNLDYIEAITPWFNGAYTLLLRDAARSTVPVSRAAAKQLFERLGRA</sequence>
<protein>
    <submittedName>
        <fullName evidence="4">Autolysis response regulater LytR</fullName>
    </submittedName>
</protein>
<dbReference type="AlphaFoldDB" id="A0A2R6Y1N6"/>
<keyword evidence="1" id="KW-0597">Phosphoprotein</keyword>
<comment type="caution">
    <text evidence="4">The sequence shown here is derived from an EMBL/GenBank/DDBJ whole genome shotgun (WGS) entry which is preliminary data.</text>
</comment>
<evidence type="ECO:0000259" key="3">
    <source>
        <dbReference type="PROSITE" id="PS50930"/>
    </source>
</evidence>
<dbReference type="Pfam" id="PF04397">
    <property type="entry name" value="LytTR"/>
    <property type="match status" value="1"/>
</dbReference>
<name>A0A2R6Y1N6_9BACL</name>
<dbReference type="Pfam" id="PF00072">
    <property type="entry name" value="Response_reg"/>
    <property type="match status" value="1"/>
</dbReference>
<feature type="domain" description="HTH LytTR-type" evidence="3">
    <location>
        <begin position="150"/>
        <end position="256"/>
    </location>
</feature>
<dbReference type="SUPFAM" id="SSF52172">
    <property type="entry name" value="CheY-like"/>
    <property type="match status" value="1"/>
</dbReference>
<dbReference type="InterPro" id="IPR046947">
    <property type="entry name" value="LytR-like"/>
</dbReference>
<evidence type="ECO:0000259" key="2">
    <source>
        <dbReference type="PROSITE" id="PS50110"/>
    </source>
</evidence>
<gene>
    <name evidence="4" type="ORF">BSOLF_0104</name>
    <name evidence="5" type="ORF">BSOLF_1247</name>
</gene>
<dbReference type="EMBL" id="PEBX01000025">
    <property type="protein sequence ID" value="PTQ56552.1"/>
    <property type="molecule type" value="Genomic_DNA"/>
</dbReference>
<dbReference type="InterPro" id="IPR001789">
    <property type="entry name" value="Sig_transdc_resp-reg_receiver"/>
</dbReference>
<dbReference type="EMBL" id="PEBX01000005">
    <property type="protein sequence ID" value="PTQ57543.1"/>
    <property type="molecule type" value="Genomic_DNA"/>
</dbReference>
<evidence type="ECO:0000313" key="5">
    <source>
        <dbReference type="EMBL" id="PTQ57543.1"/>
    </source>
</evidence>
<dbReference type="GO" id="GO:0003677">
    <property type="term" value="F:DNA binding"/>
    <property type="evidence" value="ECO:0007669"/>
    <property type="project" value="InterPro"/>
</dbReference>
<reference evidence="4" key="2">
    <citation type="journal article" date="2018" name="Sci. Rep.">
        <title>Lignite coal burning seam in the remote Altai Mountains harbors a hydrogen-driven thermophilic microbial community.</title>
        <authorList>
            <person name="Kadnikov V.V."/>
            <person name="Mardanov A.V."/>
            <person name="Ivasenko D.A."/>
            <person name="Beletsky A.V."/>
            <person name="Karnachuk O.V."/>
            <person name="Ravin N.V."/>
        </authorList>
    </citation>
    <scope>NUCLEOTIDE SEQUENCE</scope>
    <source>
        <strain evidence="4">AL32</strain>
    </source>
</reference>
<dbReference type="SMART" id="SM00850">
    <property type="entry name" value="LytTR"/>
    <property type="match status" value="1"/>
</dbReference>
<accession>A0A2R6Y1N6</accession>
<dbReference type="Proteomes" id="UP000244338">
    <property type="component" value="Unassembled WGS sequence"/>
</dbReference>
<proteinExistence type="predicted"/>
<dbReference type="PANTHER" id="PTHR37299">
    <property type="entry name" value="TRANSCRIPTIONAL REGULATOR-RELATED"/>
    <property type="match status" value="1"/>
</dbReference>
<dbReference type="InterPro" id="IPR007492">
    <property type="entry name" value="LytTR_DNA-bd_dom"/>
</dbReference>
<feature type="domain" description="Response regulatory" evidence="2">
    <location>
        <begin position="2"/>
        <end position="117"/>
    </location>
</feature>